<dbReference type="RefSeq" id="WP_108313510.1">
    <property type="nucleotide sequence ID" value="NZ_NESN01000005.1"/>
</dbReference>
<accession>A0A315E4J9</accession>
<comment type="catalytic activity">
    <reaction evidence="1 10">
        <text>1-(5-phospho-beta-D-ribosyl)-ATP + H2O = 1-(5-phospho-beta-D-ribosyl)-5'-AMP + diphosphate + H(+)</text>
        <dbReference type="Rhea" id="RHEA:22828"/>
        <dbReference type="ChEBI" id="CHEBI:15377"/>
        <dbReference type="ChEBI" id="CHEBI:15378"/>
        <dbReference type="ChEBI" id="CHEBI:33019"/>
        <dbReference type="ChEBI" id="CHEBI:59457"/>
        <dbReference type="ChEBI" id="CHEBI:73183"/>
        <dbReference type="EC" id="3.6.1.31"/>
    </reaction>
</comment>
<dbReference type="GO" id="GO:0005737">
    <property type="term" value="C:cytoplasm"/>
    <property type="evidence" value="ECO:0007669"/>
    <property type="project" value="UniProtKB-SubCell"/>
</dbReference>
<proteinExistence type="inferred from homology"/>
<evidence type="ECO:0000256" key="2">
    <source>
        <dbReference type="ARBA" id="ARBA00004496"/>
    </source>
</evidence>
<comment type="similarity">
    <text evidence="10">Belongs to the PRA-PH family.</text>
</comment>
<dbReference type="InterPro" id="IPR021130">
    <property type="entry name" value="PRib-ATP_PPHydrolase-like"/>
</dbReference>
<dbReference type="CDD" id="cd11534">
    <property type="entry name" value="NTP-PPase_HisIE_like"/>
    <property type="match status" value="1"/>
</dbReference>
<dbReference type="PANTHER" id="PTHR42945">
    <property type="entry name" value="HISTIDINE BIOSYNTHESIS BIFUNCTIONAL PROTEIN"/>
    <property type="match status" value="1"/>
</dbReference>
<evidence type="ECO:0000256" key="9">
    <source>
        <dbReference type="ARBA" id="ARBA00023102"/>
    </source>
</evidence>
<keyword evidence="9 10" id="KW-0368">Histidine biosynthesis</keyword>
<evidence type="ECO:0000256" key="3">
    <source>
        <dbReference type="ARBA" id="ARBA00005204"/>
    </source>
</evidence>
<dbReference type="Gene3D" id="1.10.287.1080">
    <property type="entry name" value="MazG-like"/>
    <property type="match status" value="1"/>
</dbReference>
<keyword evidence="7 10" id="KW-0378">Hydrolase</keyword>
<evidence type="ECO:0000256" key="1">
    <source>
        <dbReference type="ARBA" id="ARBA00001460"/>
    </source>
</evidence>
<sequence length="122" mass="13421">MSNQDILDRLAAVVESRKVINGGDPEKSYVARLLHKGPDAFLKKIGEEATETVMAAKDVDHGGDKTKLVGEVADLWFHSMIALAHYGLTPADVVNELARREGLSGLEEKALRKVQERERLGE</sequence>
<dbReference type="PANTHER" id="PTHR42945:SF9">
    <property type="entry name" value="HISTIDINE BIOSYNTHESIS BIFUNCTIONAL PROTEIN HISIE"/>
    <property type="match status" value="1"/>
</dbReference>
<keyword evidence="6 10" id="KW-0547">Nucleotide-binding</keyword>
<evidence type="ECO:0000313" key="11">
    <source>
        <dbReference type="EMBL" id="PUE52059.1"/>
    </source>
</evidence>
<keyword evidence="12" id="KW-1185">Reference proteome</keyword>
<evidence type="ECO:0000313" key="12">
    <source>
        <dbReference type="Proteomes" id="UP000250790"/>
    </source>
</evidence>
<dbReference type="AlphaFoldDB" id="A0A315E4J9"/>
<evidence type="ECO:0000256" key="10">
    <source>
        <dbReference type="HAMAP-Rule" id="MF_01020"/>
    </source>
</evidence>
<dbReference type="SUPFAM" id="SSF101386">
    <property type="entry name" value="all-alpha NTP pyrophosphatases"/>
    <property type="match status" value="1"/>
</dbReference>
<comment type="caution">
    <text evidence="11">The sequence shown here is derived from an EMBL/GenBank/DDBJ whole genome shotgun (WGS) entry which is preliminary data.</text>
</comment>
<dbReference type="UniPathway" id="UPA00031">
    <property type="reaction ID" value="UER00007"/>
</dbReference>
<evidence type="ECO:0000256" key="6">
    <source>
        <dbReference type="ARBA" id="ARBA00022741"/>
    </source>
</evidence>
<dbReference type="OrthoDB" id="9814738at2"/>
<dbReference type="HAMAP" id="MF_01020">
    <property type="entry name" value="HisE"/>
    <property type="match status" value="1"/>
</dbReference>
<protein>
    <recommendedName>
        <fullName evidence="10">Phosphoribosyl-ATP pyrophosphatase</fullName>
        <shortName evidence="10">PRA-PH</shortName>
        <ecNumber evidence="10">3.6.1.31</ecNumber>
    </recommendedName>
</protein>
<dbReference type="GO" id="GO:0004636">
    <property type="term" value="F:phosphoribosyl-ATP diphosphatase activity"/>
    <property type="evidence" value="ECO:0007669"/>
    <property type="project" value="UniProtKB-UniRule"/>
</dbReference>
<dbReference type="NCBIfam" id="TIGR03188">
    <property type="entry name" value="histidine_hisI"/>
    <property type="match status" value="1"/>
</dbReference>
<dbReference type="NCBIfam" id="NF001611">
    <property type="entry name" value="PRK00400.1-3"/>
    <property type="match status" value="1"/>
</dbReference>
<comment type="pathway">
    <text evidence="3 10">Amino-acid biosynthesis; L-histidine biosynthesis; L-histidine from 5-phospho-alpha-D-ribose 1-diphosphate: step 2/9.</text>
</comment>
<reference evidence="11 12" key="1">
    <citation type="submission" date="2017-04" db="EMBL/GenBank/DDBJ databases">
        <title>Unexpected and diverse lifestyles within the genus Limnohabitans.</title>
        <authorList>
            <person name="Kasalicky V."/>
            <person name="Mehrshad M."/>
            <person name="Andrei S.-A."/>
            <person name="Salcher M."/>
            <person name="Kratochvilova H."/>
            <person name="Simek K."/>
            <person name="Ghai R."/>
        </authorList>
    </citation>
    <scope>NUCLEOTIDE SEQUENCE [LARGE SCALE GENOMIC DNA]</scope>
    <source>
        <strain evidence="11 12">II-B4</strain>
    </source>
</reference>
<name>A0A315E4J9_9BURK</name>
<organism evidence="11 12">
    <name type="scientific">Limnohabitans parvus II-B4</name>
    <dbReference type="NCBI Taxonomy" id="1293052"/>
    <lineage>
        <taxon>Bacteria</taxon>
        <taxon>Pseudomonadati</taxon>
        <taxon>Pseudomonadota</taxon>
        <taxon>Betaproteobacteria</taxon>
        <taxon>Burkholderiales</taxon>
        <taxon>Comamonadaceae</taxon>
        <taxon>Limnohabitans</taxon>
    </lineage>
</organism>
<evidence type="ECO:0000256" key="7">
    <source>
        <dbReference type="ARBA" id="ARBA00022801"/>
    </source>
</evidence>
<dbReference type="EMBL" id="NESN01000005">
    <property type="protein sequence ID" value="PUE52059.1"/>
    <property type="molecule type" value="Genomic_DNA"/>
</dbReference>
<dbReference type="GO" id="GO:0005524">
    <property type="term" value="F:ATP binding"/>
    <property type="evidence" value="ECO:0007669"/>
    <property type="project" value="UniProtKB-KW"/>
</dbReference>
<evidence type="ECO:0000256" key="8">
    <source>
        <dbReference type="ARBA" id="ARBA00022840"/>
    </source>
</evidence>
<dbReference type="EC" id="3.6.1.31" evidence="10"/>
<gene>
    <name evidence="10" type="primary">hisE</name>
    <name evidence="11" type="ORF">B9Z37_13385</name>
</gene>
<evidence type="ECO:0000256" key="4">
    <source>
        <dbReference type="ARBA" id="ARBA00022490"/>
    </source>
</evidence>
<keyword evidence="8 10" id="KW-0067">ATP-binding</keyword>
<comment type="subcellular location">
    <subcellularLocation>
        <location evidence="2 10">Cytoplasm</location>
    </subcellularLocation>
</comment>
<dbReference type="InterPro" id="IPR008179">
    <property type="entry name" value="HisE"/>
</dbReference>
<keyword evidence="5 10" id="KW-0028">Amino-acid biosynthesis</keyword>
<dbReference type="Proteomes" id="UP000250790">
    <property type="component" value="Unassembled WGS sequence"/>
</dbReference>
<evidence type="ECO:0000256" key="5">
    <source>
        <dbReference type="ARBA" id="ARBA00022605"/>
    </source>
</evidence>
<dbReference type="Pfam" id="PF01503">
    <property type="entry name" value="PRA-PH"/>
    <property type="match status" value="1"/>
</dbReference>
<keyword evidence="4 10" id="KW-0963">Cytoplasm</keyword>
<dbReference type="GO" id="GO:0000105">
    <property type="term" value="P:L-histidine biosynthetic process"/>
    <property type="evidence" value="ECO:0007669"/>
    <property type="project" value="UniProtKB-UniRule"/>
</dbReference>